<evidence type="ECO:0000256" key="3">
    <source>
        <dbReference type="SAM" id="MobiDB-lite"/>
    </source>
</evidence>
<feature type="region of interest" description="Disordered" evidence="3">
    <location>
        <begin position="222"/>
        <end position="254"/>
    </location>
</feature>
<keyword evidence="1" id="KW-0251">Elongation factor</keyword>
<dbReference type="Gene3D" id="3.30.70.1010">
    <property type="entry name" value="Translation elongation factor EF1B, gamma chain, conserved domain"/>
    <property type="match status" value="1"/>
</dbReference>
<dbReference type="InterPro" id="IPR010987">
    <property type="entry name" value="Glutathione-S-Trfase_C-like"/>
</dbReference>
<dbReference type="Pfam" id="PF00043">
    <property type="entry name" value="GST_C"/>
    <property type="match status" value="1"/>
</dbReference>
<dbReference type="InterPro" id="IPR050802">
    <property type="entry name" value="EF-GSTs"/>
</dbReference>
<dbReference type="Gene3D" id="1.20.1050.10">
    <property type="match status" value="1"/>
</dbReference>
<feature type="domain" description="GST C-terminal" evidence="5">
    <location>
        <begin position="72"/>
        <end position="203"/>
    </location>
</feature>
<dbReference type="SMART" id="SM01183">
    <property type="entry name" value="EF1G"/>
    <property type="match status" value="1"/>
</dbReference>
<evidence type="ECO:0008006" key="7">
    <source>
        <dbReference type="Google" id="ProtNLM"/>
    </source>
</evidence>
<protein>
    <recommendedName>
        <fullName evidence="7">Elongation factor 1-gamma</fullName>
    </recommendedName>
</protein>
<evidence type="ECO:0000256" key="2">
    <source>
        <dbReference type="ARBA" id="ARBA00022917"/>
    </source>
</evidence>
<dbReference type="EMBL" id="MK072145">
    <property type="protein sequence ID" value="AYV79444.1"/>
    <property type="molecule type" value="Genomic_DNA"/>
</dbReference>
<evidence type="ECO:0000256" key="1">
    <source>
        <dbReference type="ARBA" id="ARBA00022768"/>
    </source>
</evidence>
<proteinExistence type="predicted"/>
<accession>A0A3G4ZYP3</accession>
<dbReference type="InterPro" id="IPR036282">
    <property type="entry name" value="Glutathione-S-Trfase_C_sf"/>
</dbReference>
<dbReference type="InterPro" id="IPR004046">
    <property type="entry name" value="GST_C"/>
</dbReference>
<evidence type="ECO:0000259" key="5">
    <source>
        <dbReference type="PROSITE" id="PS50405"/>
    </source>
</evidence>
<organism evidence="6">
    <name type="scientific">Faunusvirus sp</name>
    <dbReference type="NCBI Taxonomy" id="2487766"/>
    <lineage>
        <taxon>Viruses</taxon>
        <taxon>Varidnaviria</taxon>
        <taxon>Bamfordvirae</taxon>
        <taxon>Nucleocytoviricota</taxon>
        <taxon>Megaviricetes</taxon>
        <taxon>Imitervirales</taxon>
        <taxon>Mimiviridae</taxon>
    </lineage>
</organism>
<feature type="domain" description="EF-1-gamma C-terminal" evidence="4">
    <location>
        <begin position="257"/>
        <end position="414"/>
    </location>
</feature>
<keyword evidence="2" id="KW-0648">Protein biosynthesis</keyword>
<dbReference type="PANTHER" id="PTHR43986">
    <property type="entry name" value="ELONGATION FACTOR 1-GAMMA"/>
    <property type="match status" value="1"/>
</dbReference>
<dbReference type="InterPro" id="IPR001662">
    <property type="entry name" value="EF1B_G_C"/>
</dbReference>
<sequence length="415" mass="47629">MSLTLSLQKKHAKFTSSTVGIFELLADMNDLELTVTKCHTTSSYCIYNGNIDAKYNTETLMPLILLKHKIDDSLVMTQFDNYLELRSNLGRTGDIWFGNVFGYIPRNRTQFIENKEHTAKLLSALDALVKDRTYIIDVSYPVMDLLLVGTLLNLFLFAYDTKFLKNYPNVVKWFTTHSTNPLVTDYFGYITPAMFCKIEYKPVDQADIDKQMPKGLTDKKAKVEQAKKAKAEPKKSEPAKKSKDDDLDDETVAEPKKRSVLDALPPSKMPFDTLKKLFYQMRLEGKTCFDEYWKEFDAEGYSVYRSAYNYNDENFNKPDFIVKNTVNGFIQALDGARKYSFGVINLTTKDEQKYSITGYWIFRGQTVPTELEDFINVNTWTKLDHTNATDRAAVQNSFDDPVVDNSPVVLKVFLS</sequence>
<dbReference type="PROSITE" id="PS50405">
    <property type="entry name" value="GST_CTER"/>
    <property type="match status" value="1"/>
</dbReference>
<dbReference type="InterPro" id="IPR036433">
    <property type="entry name" value="EF1B_G_C_sf"/>
</dbReference>
<dbReference type="PROSITE" id="PS50040">
    <property type="entry name" value="EF1G_C"/>
    <property type="match status" value="1"/>
</dbReference>
<dbReference type="PANTHER" id="PTHR43986:SF1">
    <property type="entry name" value="ELONGATION FACTOR 1-GAMMA"/>
    <property type="match status" value="1"/>
</dbReference>
<dbReference type="SUPFAM" id="SSF89942">
    <property type="entry name" value="eEF1-gamma domain"/>
    <property type="match status" value="1"/>
</dbReference>
<evidence type="ECO:0000259" key="4">
    <source>
        <dbReference type="PROSITE" id="PS50040"/>
    </source>
</evidence>
<feature type="compositionally biased region" description="Basic and acidic residues" evidence="3">
    <location>
        <begin position="222"/>
        <end position="244"/>
    </location>
</feature>
<name>A0A3G4ZYP3_9VIRU</name>
<gene>
    <name evidence="6" type="ORF">Faunusvirus14_11</name>
</gene>
<evidence type="ECO:0000313" key="6">
    <source>
        <dbReference type="EMBL" id="AYV79444.1"/>
    </source>
</evidence>
<reference evidence="6" key="1">
    <citation type="submission" date="2018-10" db="EMBL/GenBank/DDBJ databases">
        <title>Hidden diversity of soil giant viruses.</title>
        <authorList>
            <person name="Schulz F."/>
            <person name="Alteio L."/>
            <person name="Goudeau D."/>
            <person name="Ryan E.M."/>
            <person name="Malmstrom R.R."/>
            <person name="Blanchard J."/>
            <person name="Woyke T."/>
        </authorList>
    </citation>
    <scope>NUCLEOTIDE SEQUENCE</scope>
    <source>
        <strain evidence="6">FNV1</strain>
    </source>
</reference>
<dbReference type="SUPFAM" id="SSF47616">
    <property type="entry name" value="GST C-terminal domain-like"/>
    <property type="match status" value="1"/>
</dbReference>
<dbReference type="Pfam" id="PF00647">
    <property type="entry name" value="EF1G"/>
    <property type="match status" value="1"/>
</dbReference>